<protein>
    <submittedName>
        <fullName evidence="1">Uncharacterized protein</fullName>
    </submittedName>
</protein>
<accession>A0A0D0CUE5</accession>
<evidence type="ECO:0000313" key="2">
    <source>
        <dbReference type="Proteomes" id="UP000053593"/>
    </source>
</evidence>
<sequence>MMKGGIGEGRHGKMQDWFPKLKALHFFVSVFAPIGYASSVPQDDDDSDSEMMEVEEETKRYFEELLQSFVDGWGPFTTLTELIIDVIGDGDYEEKTVRKEWFEDFASTLNLKNHFPNLTYMCFGNVRFI</sequence>
<dbReference type="HOGENOM" id="CLU_1949048_0_0_1"/>
<organism evidence="1 2">
    <name type="scientific">Collybiopsis luxurians FD-317 M1</name>
    <dbReference type="NCBI Taxonomy" id="944289"/>
    <lineage>
        <taxon>Eukaryota</taxon>
        <taxon>Fungi</taxon>
        <taxon>Dikarya</taxon>
        <taxon>Basidiomycota</taxon>
        <taxon>Agaricomycotina</taxon>
        <taxon>Agaricomycetes</taxon>
        <taxon>Agaricomycetidae</taxon>
        <taxon>Agaricales</taxon>
        <taxon>Marasmiineae</taxon>
        <taxon>Omphalotaceae</taxon>
        <taxon>Collybiopsis</taxon>
        <taxon>Collybiopsis luxurians</taxon>
    </lineage>
</organism>
<dbReference type="EMBL" id="KN834779">
    <property type="protein sequence ID" value="KIK59433.1"/>
    <property type="molecule type" value="Genomic_DNA"/>
</dbReference>
<reference evidence="1 2" key="1">
    <citation type="submission" date="2014-04" db="EMBL/GenBank/DDBJ databases">
        <title>Evolutionary Origins and Diversification of the Mycorrhizal Mutualists.</title>
        <authorList>
            <consortium name="DOE Joint Genome Institute"/>
            <consortium name="Mycorrhizal Genomics Consortium"/>
            <person name="Kohler A."/>
            <person name="Kuo A."/>
            <person name="Nagy L.G."/>
            <person name="Floudas D."/>
            <person name="Copeland A."/>
            <person name="Barry K.W."/>
            <person name="Cichocki N."/>
            <person name="Veneault-Fourrey C."/>
            <person name="LaButti K."/>
            <person name="Lindquist E.A."/>
            <person name="Lipzen A."/>
            <person name="Lundell T."/>
            <person name="Morin E."/>
            <person name="Murat C."/>
            <person name="Riley R."/>
            <person name="Ohm R."/>
            <person name="Sun H."/>
            <person name="Tunlid A."/>
            <person name="Henrissat B."/>
            <person name="Grigoriev I.V."/>
            <person name="Hibbett D.S."/>
            <person name="Martin F."/>
        </authorList>
    </citation>
    <scope>NUCLEOTIDE SEQUENCE [LARGE SCALE GENOMIC DNA]</scope>
    <source>
        <strain evidence="1 2">FD-317 M1</strain>
    </source>
</reference>
<keyword evidence="2" id="KW-1185">Reference proteome</keyword>
<name>A0A0D0CUE5_9AGAR</name>
<evidence type="ECO:0000313" key="1">
    <source>
        <dbReference type="EMBL" id="KIK59433.1"/>
    </source>
</evidence>
<proteinExistence type="predicted"/>
<dbReference type="AlphaFoldDB" id="A0A0D0CUE5"/>
<gene>
    <name evidence="1" type="ORF">GYMLUDRAFT_97631</name>
</gene>
<dbReference type="Proteomes" id="UP000053593">
    <property type="component" value="Unassembled WGS sequence"/>
</dbReference>